<keyword evidence="7" id="KW-0862">Zinc</keyword>
<sequence length="510" mass="57679">MPSVNNPGTYPSVCIELDVRNLAINTILTSSLINELEGSDSISFNPAAPSDDAPSDGTNVLYAENAFATAGVTVLREMVKAWWTEACRGSSMADIMVQHLVRWVENPDSFLYDRSLHYYVQMMSRKAFQQLMTDFRRVGSHVVFANSNRLLLQTTKAEVGNAYAYSQYILKSIKAKPLFHFLDLEIKEYWDYLVWYDEFNYGGKGCSEVVEAENQALDNIMHWQLSNFLPDKLQQIFNDWVLEFIDIMHGLKKPRLGIDSTPRATQIPVRNLGDDKEDKIILGKSFEKPLKKQIAGIIRRQKDEMLHPELAEDYKFPVLPGSHLKSTNPALELVKSLMQVLSLDKNITLEARLLRKELLEMFEIREFSNAAKFQNPSTSAKLFSVVCDSCTTSRDMDFCRDEDLLPNSEGSWSWKCLFCNGEFEHLGIEERIIGEVMGCVGEWVGQDLKCVRCKGLKVNDLRQGCGCGGEWGESVDKGDVKMKVEGWGRVARSYGLRMLGAVVEEVLGGL</sequence>
<dbReference type="GO" id="GO:0003887">
    <property type="term" value="F:DNA-directed DNA polymerase activity"/>
    <property type="evidence" value="ECO:0007669"/>
    <property type="project" value="UniProtKB-KW"/>
</dbReference>
<dbReference type="GO" id="GO:0006297">
    <property type="term" value="P:nucleotide-excision repair, DNA gap filling"/>
    <property type="evidence" value="ECO:0007669"/>
    <property type="project" value="TreeGrafter"/>
</dbReference>
<comment type="catalytic activity">
    <reaction evidence="6 7">
        <text>DNA(n) + a 2'-deoxyribonucleoside 5'-triphosphate = DNA(n+1) + diphosphate</text>
        <dbReference type="Rhea" id="RHEA:22508"/>
        <dbReference type="Rhea" id="RHEA-COMP:17339"/>
        <dbReference type="Rhea" id="RHEA-COMP:17340"/>
        <dbReference type="ChEBI" id="CHEBI:33019"/>
        <dbReference type="ChEBI" id="CHEBI:61560"/>
        <dbReference type="ChEBI" id="CHEBI:173112"/>
        <dbReference type="EC" id="2.7.7.7"/>
    </reaction>
</comment>
<evidence type="ECO:0000256" key="1">
    <source>
        <dbReference type="ARBA" id="ARBA00022679"/>
    </source>
</evidence>
<keyword evidence="7" id="KW-0479">Metal-binding</keyword>
<dbReference type="STRING" id="999810.G2YER0"/>
<keyword evidence="2 7" id="KW-0548">Nucleotidyltransferase</keyword>
<evidence type="ECO:0000256" key="5">
    <source>
        <dbReference type="ARBA" id="ARBA00023125"/>
    </source>
</evidence>
<keyword evidence="7" id="KW-0004">4Fe-4S</keyword>
<evidence type="ECO:0000259" key="8">
    <source>
        <dbReference type="SMART" id="SM01159"/>
    </source>
</evidence>
<evidence type="ECO:0000256" key="3">
    <source>
        <dbReference type="ARBA" id="ARBA00022705"/>
    </source>
</evidence>
<protein>
    <recommendedName>
        <fullName evidence="7">DNA polymerase epsilon catalytic subunit</fullName>
        <ecNumber evidence="7">2.7.7.7</ecNumber>
    </recommendedName>
</protein>
<keyword evidence="7" id="KW-0408">Iron</keyword>
<evidence type="ECO:0000256" key="6">
    <source>
        <dbReference type="ARBA" id="ARBA00049244"/>
    </source>
</evidence>
<dbReference type="GO" id="GO:0003677">
    <property type="term" value="F:DNA binding"/>
    <property type="evidence" value="ECO:0007669"/>
    <property type="project" value="UniProtKB-KW"/>
</dbReference>
<proteinExistence type="inferred from homology"/>
<keyword evidence="4 7" id="KW-0239">DNA-directed DNA polymerase</keyword>
<dbReference type="GO" id="GO:0000278">
    <property type="term" value="P:mitotic cell cycle"/>
    <property type="evidence" value="ECO:0007669"/>
    <property type="project" value="TreeGrafter"/>
</dbReference>
<reference evidence="10" key="1">
    <citation type="journal article" date="2011" name="PLoS Genet.">
        <title>Genomic analysis of the necrotrophic fungal pathogens Sclerotinia sclerotiorum and Botrytis cinerea.</title>
        <authorList>
            <person name="Amselem J."/>
            <person name="Cuomo C.A."/>
            <person name="van Kan J.A."/>
            <person name="Viaud M."/>
            <person name="Benito E.P."/>
            <person name="Couloux A."/>
            <person name="Coutinho P.M."/>
            <person name="de Vries R.P."/>
            <person name="Dyer P.S."/>
            <person name="Fillinger S."/>
            <person name="Fournier E."/>
            <person name="Gout L."/>
            <person name="Hahn M."/>
            <person name="Kohn L."/>
            <person name="Lapalu N."/>
            <person name="Plummer K.M."/>
            <person name="Pradier J.M."/>
            <person name="Quevillon E."/>
            <person name="Sharon A."/>
            <person name="Simon A."/>
            <person name="ten Have A."/>
            <person name="Tudzynski B."/>
            <person name="Tudzynski P."/>
            <person name="Wincker P."/>
            <person name="Andrew M."/>
            <person name="Anthouard V."/>
            <person name="Beever R.E."/>
            <person name="Beffa R."/>
            <person name="Benoit I."/>
            <person name="Bouzid O."/>
            <person name="Brault B."/>
            <person name="Chen Z."/>
            <person name="Choquer M."/>
            <person name="Collemare J."/>
            <person name="Cotton P."/>
            <person name="Danchin E.G."/>
            <person name="Da Silva C."/>
            <person name="Gautier A."/>
            <person name="Giraud C."/>
            <person name="Giraud T."/>
            <person name="Gonzalez C."/>
            <person name="Grossetete S."/>
            <person name="Guldener U."/>
            <person name="Henrissat B."/>
            <person name="Howlett B.J."/>
            <person name="Kodira C."/>
            <person name="Kretschmer M."/>
            <person name="Lappartient A."/>
            <person name="Leroch M."/>
            <person name="Levis C."/>
            <person name="Mauceli E."/>
            <person name="Neuveglise C."/>
            <person name="Oeser B."/>
            <person name="Pearson M."/>
            <person name="Poulain J."/>
            <person name="Poussereau N."/>
            <person name="Quesneville H."/>
            <person name="Rascle C."/>
            <person name="Schumacher J."/>
            <person name="Segurens B."/>
            <person name="Sexton A."/>
            <person name="Silva E."/>
            <person name="Sirven C."/>
            <person name="Soanes D.M."/>
            <person name="Talbot N.J."/>
            <person name="Templeton M."/>
            <person name="Yandava C."/>
            <person name="Yarden O."/>
            <person name="Zeng Q."/>
            <person name="Rollins J.A."/>
            <person name="Lebrun M.H."/>
            <person name="Dickman M."/>
        </authorList>
    </citation>
    <scope>NUCLEOTIDE SEQUENCE [LARGE SCALE GENOMIC DNA]</scope>
    <source>
        <strain evidence="10">T4</strain>
    </source>
</reference>
<evidence type="ECO:0000256" key="4">
    <source>
        <dbReference type="ARBA" id="ARBA00022932"/>
    </source>
</evidence>
<dbReference type="PANTHER" id="PTHR10670:SF0">
    <property type="entry name" value="DNA POLYMERASE EPSILON CATALYTIC SUBUNIT A"/>
    <property type="match status" value="1"/>
</dbReference>
<dbReference type="PANTHER" id="PTHR10670">
    <property type="entry name" value="DNA POLYMERASE EPSILON CATALYTIC SUBUNIT A"/>
    <property type="match status" value="1"/>
</dbReference>
<keyword evidence="7" id="KW-0539">Nucleus</keyword>
<dbReference type="AlphaFoldDB" id="G2YER0"/>
<comment type="cofactor">
    <cofactor evidence="7">
        <name>[4Fe-4S] cluster</name>
        <dbReference type="ChEBI" id="CHEBI:49883"/>
    </cofactor>
</comment>
<evidence type="ECO:0000256" key="7">
    <source>
        <dbReference type="RuleBase" id="RU365029"/>
    </source>
</evidence>
<dbReference type="GO" id="GO:0008270">
    <property type="term" value="F:zinc ion binding"/>
    <property type="evidence" value="ECO:0007669"/>
    <property type="project" value="UniProtKB-KW"/>
</dbReference>
<dbReference type="HOGENOM" id="CLU_488016_0_0_1"/>
<accession>G2YER0</accession>
<comment type="subcellular location">
    <subcellularLocation>
        <location evidence="7">Nucleus</location>
    </subcellularLocation>
</comment>
<dbReference type="Pfam" id="PF22912">
    <property type="entry name" value="zf-DPOE"/>
    <property type="match status" value="1"/>
</dbReference>
<keyword evidence="5 7" id="KW-0238">DNA-binding</keyword>
<dbReference type="Proteomes" id="UP000008177">
    <property type="component" value="Unplaced contigs"/>
</dbReference>
<dbReference type="GO" id="GO:0006272">
    <property type="term" value="P:leading strand elongation"/>
    <property type="evidence" value="ECO:0007669"/>
    <property type="project" value="TreeGrafter"/>
</dbReference>
<dbReference type="Pfam" id="PF08490">
    <property type="entry name" value="DUF1744"/>
    <property type="match status" value="1"/>
</dbReference>
<name>G2YER0_BOTF4</name>
<dbReference type="InParanoid" id="G2YER0"/>
<evidence type="ECO:0000313" key="9">
    <source>
        <dbReference type="EMBL" id="CCD50258.1"/>
    </source>
</evidence>
<comment type="function">
    <text evidence="7">DNA polymerase II participates in chromosomal DNA replication.</text>
</comment>
<keyword evidence="3 7" id="KW-0235">DNA replication</keyword>
<evidence type="ECO:0000313" key="10">
    <source>
        <dbReference type="Proteomes" id="UP000008177"/>
    </source>
</evidence>
<organism evidence="9 10">
    <name type="scientific">Botryotinia fuckeliana (strain T4)</name>
    <name type="common">Noble rot fungus</name>
    <name type="synonym">Botrytis cinerea</name>
    <dbReference type="NCBI Taxonomy" id="999810"/>
    <lineage>
        <taxon>Eukaryota</taxon>
        <taxon>Fungi</taxon>
        <taxon>Dikarya</taxon>
        <taxon>Ascomycota</taxon>
        <taxon>Pezizomycotina</taxon>
        <taxon>Leotiomycetes</taxon>
        <taxon>Helotiales</taxon>
        <taxon>Sclerotiniaceae</taxon>
        <taxon>Botrytis</taxon>
    </lineage>
</organism>
<dbReference type="GO" id="GO:0008310">
    <property type="term" value="F:single-stranded DNA 3'-5' DNA exonuclease activity"/>
    <property type="evidence" value="ECO:0007669"/>
    <property type="project" value="TreeGrafter"/>
</dbReference>
<dbReference type="GO" id="GO:0006287">
    <property type="term" value="P:base-excision repair, gap-filling"/>
    <property type="evidence" value="ECO:0007669"/>
    <property type="project" value="TreeGrafter"/>
</dbReference>
<keyword evidence="7" id="KW-0863">Zinc-finger</keyword>
<dbReference type="Pfam" id="PF23250">
    <property type="entry name" value="zf_DPOE_2"/>
    <property type="match status" value="1"/>
</dbReference>
<keyword evidence="1 7" id="KW-0808">Transferase</keyword>
<dbReference type="SMART" id="SM01159">
    <property type="entry name" value="DUF1744"/>
    <property type="match status" value="1"/>
</dbReference>
<gene>
    <name evidence="9" type="ORF">BofuT4_P092170.1</name>
</gene>
<dbReference type="InterPro" id="IPR029703">
    <property type="entry name" value="POL2"/>
</dbReference>
<dbReference type="InterPro" id="IPR054475">
    <property type="entry name" value="Znf-DPOE"/>
</dbReference>
<dbReference type="InterPro" id="IPR013697">
    <property type="entry name" value="DNA_pol_e_suA_C"/>
</dbReference>
<feature type="domain" description="DNA polymerase epsilon catalytic subunit A C-terminal" evidence="8">
    <location>
        <begin position="1"/>
        <end position="204"/>
    </location>
</feature>
<dbReference type="GO" id="GO:0051539">
    <property type="term" value="F:4 iron, 4 sulfur cluster binding"/>
    <property type="evidence" value="ECO:0007669"/>
    <property type="project" value="UniProtKB-KW"/>
</dbReference>
<comment type="similarity">
    <text evidence="7">Belongs to the DNA polymerase type-B family.</text>
</comment>
<dbReference type="GO" id="GO:0008622">
    <property type="term" value="C:epsilon DNA polymerase complex"/>
    <property type="evidence" value="ECO:0007669"/>
    <property type="project" value="InterPro"/>
</dbReference>
<dbReference type="EC" id="2.7.7.7" evidence="7"/>
<evidence type="ECO:0000256" key="2">
    <source>
        <dbReference type="ARBA" id="ARBA00022695"/>
    </source>
</evidence>
<dbReference type="GO" id="GO:0045004">
    <property type="term" value="P:DNA replication proofreading"/>
    <property type="evidence" value="ECO:0007669"/>
    <property type="project" value="TreeGrafter"/>
</dbReference>
<dbReference type="EMBL" id="FQ790324">
    <property type="protein sequence ID" value="CCD50258.1"/>
    <property type="molecule type" value="Genomic_DNA"/>
</dbReference>
<keyword evidence="7" id="KW-0411">Iron-sulfur</keyword>